<dbReference type="InterPro" id="IPR000847">
    <property type="entry name" value="LysR_HTH_N"/>
</dbReference>
<evidence type="ECO:0000256" key="1">
    <source>
        <dbReference type="ARBA" id="ARBA00009437"/>
    </source>
</evidence>
<dbReference type="InterPro" id="IPR005119">
    <property type="entry name" value="LysR_subst-bd"/>
</dbReference>
<dbReference type="SUPFAM" id="SSF46785">
    <property type="entry name" value="Winged helix' DNA-binding domain"/>
    <property type="match status" value="1"/>
</dbReference>
<evidence type="ECO:0000256" key="3">
    <source>
        <dbReference type="ARBA" id="ARBA00023125"/>
    </source>
</evidence>
<keyword evidence="7" id="KW-1185">Reference proteome</keyword>
<dbReference type="Pfam" id="PF03466">
    <property type="entry name" value="LysR_substrate"/>
    <property type="match status" value="1"/>
</dbReference>
<dbReference type="PANTHER" id="PTHR30126:SF64">
    <property type="entry name" value="HTH-TYPE TRANSCRIPTIONAL REGULATOR CITR"/>
    <property type="match status" value="1"/>
</dbReference>
<dbReference type="SUPFAM" id="SSF53850">
    <property type="entry name" value="Periplasmic binding protein-like II"/>
    <property type="match status" value="1"/>
</dbReference>
<dbReference type="PROSITE" id="PS50931">
    <property type="entry name" value="HTH_LYSR"/>
    <property type="match status" value="1"/>
</dbReference>
<accession>A0A4Q9DRM0</accession>
<dbReference type="PANTHER" id="PTHR30126">
    <property type="entry name" value="HTH-TYPE TRANSCRIPTIONAL REGULATOR"/>
    <property type="match status" value="1"/>
</dbReference>
<evidence type="ECO:0000313" key="7">
    <source>
        <dbReference type="Proteomes" id="UP000293142"/>
    </source>
</evidence>
<dbReference type="PRINTS" id="PR00039">
    <property type="entry name" value="HTHLYSR"/>
</dbReference>
<name>A0A4Q9DRM0_9BACL</name>
<keyword evidence="2" id="KW-0805">Transcription regulation</keyword>
<dbReference type="GO" id="GO:0003700">
    <property type="term" value="F:DNA-binding transcription factor activity"/>
    <property type="evidence" value="ECO:0007669"/>
    <property type="project" value="InterPro"/>
</dbReference>
<dbReference type="FunFam" id="1.10.10.10:FF:000001">
    <property type="entry name" value="LysR family transcriptional regulator"/>
    <property type="match status" value="1"/>
</dbReference>
<gene>
    <name evidence="6" type="ORF">EYB31_20275</name>
</gene>
<evidence type="ECO:0000313" key="6">
    <source>
        <dbReference type="EMBL" id="TBL76329.1"/>
    </source>
</evidence>
<proteinExistence type="inferred from homology"/>
<dbReference type="Gene3D" id="3.40.190.10">
    <property type="entry name" value="Periplasmic binding protein-like II"/>
    <property type="match status" value="2"/>
</dbReference>
<dbReference type="NCBIfam" id="NF040786">
    <property type="entry name" value="LysR_Sec_metab"/>
    <property type="match status" value="1"/>
</dbReference>
<dbReference type="GO" id="GO:0000976">
    <property type="term" value="F:transcription cis-regulatory region binding"/>
    <property type="evidence" value="ECO:0007669"/>
    <property type="project" value="TreeGrafter"/>
</dbReference>
<keyword evidence="3" id="KW-0238">DNA-binding</keyword>
<comment type="caution">
    <text evidence="6">The sequence shown here is derived from an EMBL/GenBank/DDBJ whole genome shotgun (WGS) entry which is preliminary data.</text>
</comment>
<protein>
    <submittedName>
        <fullName evidence="6">LysR family transcriptional regulator</fullName>
    </submittedName>
</protein>
<dbReference type="EMBL" id="SIRE01000014">
    <property type="protein sequence ID" value="TBL76329.1"/>
    <property type="molecule type" value="Genomic_DNA"/>
</dbReference>
<organism evidence="6 7">
    <name type="scientific">Paenibacillus thalictri</name>
    <dbReference type="NCBI Taxonomy" id="2527873"/>
    <lineage>
        <taxon>Bacteria</taxon>
        <taxon>Bacillati</taxon>
        <taxon>Bacillota</taxon>
        <taxon>Bacilli</taxon>
        <taxon>Bacillales</taxon>
        <taxon>Paenibacillaceae</taxon>
        <taxon>Paenibacillus</taxon>
    </lineage>
</organism>
<dbReference type="OrthoDB" id="9785745at2"/>
<sequence length="294" mass="33486">MIFVNFKNLYTFVNVVEHRGFTEVSQVMGLTQSGVSRQIKALEEEVGLQLLSRTSSSVKTTASGELFYHRAKQLLADWDLLLADCQTFKNEWSGQLKIGASTIPVNYMLPKMVKHVREKYPKIEFSIHSEDSENVLAMLLKRHIDMAFVGYKIEHEELHEQCVATDKLVLIGCDDLKPLKSLHEIRKAPVIIREKGSGTRKAVEEMLKTSGILFETLTVAAEVNSMEAIFALVEAGVGYAFVSHWSVQETYRPNINVLLELPTDRCFYLYVHKSRQAHPLIKMFSEEAVCRYQV</sequence>
<dbReference type="InterPro" id="IPR036390">
    <property type="entry name" value="WH_DNA-bd_sf"/>
</dbReference>
<feature type="domain" description="HTH lysR-type" evidence="5">
    <location>
        <begin position="4"/>
        <end position="61"/>
    </location>
</feature>
<dbReference type="InterPro" id="IPR047788">
    <property type="entry name" value="LysR-like_Sec_metab"/>
</dbReference>
<evidence type="ECO:0000259" key="5">
    <source>
        <dbReference type="PROSITE" id="PS50931"/>
    </source>
</evidence>
<comment type="similarity">
    <text evidence="1">Belongs to the LysR transcriptional regulatory family.</text>
</comment>
<dbReference type="Pfam" id="PF00126">
    <property type="entry name" value="HTH_1"/>
    <property type="match status" value="1"/>
</dbReference>
<evidence type="ECO:0000256" key="4">
    <source>
        <dbReference type="ARBA" id="ARBA00023163"/>
    </source>
</evidence>
<keyword evidence="4" id="KW-0804">Transcription</keyword>
<dbReference type="AlphaFoldDB" id="A0A4Q9DRM0"/>
<dbReference type="Proteomes" id="UP000293142">
    <property type="component" value="Unassembled WGS sequence"/>
</dbReference>
<dbReference type="Gene3D" id="1.10.10.10">
    <property type="entry name" value="Winged helix-like DNA-binding domain superfamily/Winged helix DNA-binding domain"/>
    <property type="match status" value="1"/>
</dbReference>
<dbReference type="InterPro" id="IPR036388">
    <property type="entry name" value="WH-like_DNA-bd_sf"/>
</dbReference>
<reference evidence="6 7" key="1">
    <citation type="submission" date="2019-02" db="EMBL/GenBank/DDBJ databases">
        <title>Paenibacillus sp. nov., isolated from surface-sterilized tissue of Thalictrum simplex L.</title>
        <authorList>
            <person name="Tuo L."/>
        </authorList>
    </citation>
    <scope>NUCLEOTIDE SEQUENCE [LARGE SCALE GENOMIC DNA]</scope>
    <source>
        <strain evidence="6 7">N2SHLJ1</strain>
    </source>
</reference>
<evidence type="ECO:0000256" key="2">
    <source>
        <dbReference type="ARBA" id="ARBA00023015"/>
    </source>
</evidence>